<feature type="repeat" description="WD" evidence="1">
    <location>
        <begin position="375"/>
        <end position="416"/>
    </location>
</feature>
<organism evidence="3 4">
    <name type="scientific">Nesidiocoris tenuis</name>
    <dbReference type="NCBI Taxonomy" id="355587"/>
    <lineage>
        <taxon>Eukaryota</taxon>
        <taxon>Metazoa</taxon>
        <taxon>Ecdysozoa</taxon>
        <taxon>Arthropoda</taxon>
        <taxon>Hexapoda</taxon>
        <taxon>Insecta</taxon>
        <taxon>Pterygota</taxon>
        <taxon>Neoptera</taxon>
        <taxon>Paraneoptera</taxon>
        <taxon>Hemiptera</taxon>
        <taxon>Heteroptera</taxon>
        <taxon>Panheteroptera</taxon>
        <taxon>Cimicomorpha</taxon>
        <taxon>Miridae</taxon>
        <taxon>Dicyphina</taxon>
        <taxon>Nesidiocoris</taxon>
    </lineage>
</organism>
<evidence type="ECO:0000256" key="1">
    <source>
        <dbReference type="PROSITE-ProRule" id="PRU00221"/>
    </source>
</evidence>
<dbReference type="Proteomes" id="UP001307889">
    <property type="component" value="Chromosome 2"/>
</dbReference>
<feature type="coiled-coil region" evidence="2">
    <location>
        <begin position="644"/>
        <end position="678"/>
    </location>
</feature>
<dbReference type="PANTHER" id="PTHR32215:SF0">
    <property type="entry name" value="CILIA- AND FLAGELLA-ASSOCIATED PROTEIN 57"/>
    <property type="match status" value="1"/>
</dbReference>
<dbReference type="Gene3D" id="2.130.10.10">
    <property type="entry name" value="YVTN repeat-like/Quinoprotein amine dehydrogenase"/>
    <property type="match status" value="1"/>
</dbReference>
<evidence type="ECO:0000313" key="3">
    <source>
        <dbReference type="EMBL" id="BES90327.1"/>
    </source>
</evidence>
<dbReference type="PANTHER" id="PTHR32215">
    <property type="entry name" value="CILIA- AND FLAGELLA-ASSOCIATED PROTEIN 57"/>
    <property type="match status" value="1"/>
</dbReference>
<name>A0ABN7ADF7_9HEMI</name>
<dbReference type="PROSITE" id="PS50294">
    <property type="entry name" value="WD_REPEATS_REGION"/>
    <property type="match status" value="1"/>
</dbReference>
<dbReference type="PROSITE" id="PS50082">
    <property type="entry name" value="WD_REPEATS_2"/>
    <property type="match status" value="2"/>
</dbReference>
<sequence>MDGRQTQVSLASNLVTEVERSGVFEVRSLIAFSQGFAYSCSIGTVFVFQRTDVDTWVKKNVIDVRGPALGTLDLTKMDQVNFITVSPKEKKMMVTTGRTDLYVGDLFGEQIFEKEPLQKFGILFNGFHQGPIGAISTCLWKPLFLTIGLHDRTCRIWDYKLRSVVLIKDFPDEIYSAAFHPSGFYCLLGFTDKLKLLMILIDDMKPIRHVDIKGCSLVEFAKGGHVFAAVNGVVVELYSSITFQNLAVLTGHIGPVRALQFVKEDSYLYTCGQEGSLYKWNLQTNQRIEDIFTKGCANYDVGAKTAGDMVYTVGTDGTLKEIIGGEIVKTVPMNQYELYAVVISHSDQLMFVGGEKGCVVSVVYPLVYPPAYREFSMHTKPVTKILITNDDNVVVSVSSEGALCLWEIKNAKGKKKDMLQGFSHLTEVILDIEEWTRRMEEIGELRTRMAEVEGEHSYVVRQVTAAHEVTLKEVHGGYIQCIEDLKSRIKQAEREHLLELHNYSSKMEDLVSGHGQELEVKERQYAAKFIQEYERYDGLVNETKAKIDKFKRQFQIFKKAAKRAILSLCEEKDNALRLKTKKIEELENARRETMAQSERNRELIEEECDTEIGEARESFLQQLKQKDETILQINNKNGLLMKRSQMLEDSIKTYQTNAAKLEEECGRLRNIIDVSTKEINVLKREIDERDVTIARKDGLVVKVTKKNELCSKERYVRDTQLECMKYQLQPKIEMIEKLKSCILKLEKEIKKLYTSITEEQLLNTKQKYMINVVKMDINMQKELMRNTERFIRLILLDIHNVANQYHDYRLLQKAVKELYTKYVPQNKQKDIETEKILKEQDEGHKEKLHQIIDTLTRNSNENANIVIRSTPYSKKCSQRLRDLLTLFEENQVKLNRERERVKFLEATLLGKNYIRASKAKEVYEKSPRIFELPLDLSHYEQIEVHI</sequence>
<keyword evidence="4" id="KW-1185">Reference proteome</keyword>
<dbReference type="Pfam" id="PF00400">
    <property type="entry name" value="WD40"/>
    <property type="match status" value="1"/>
</dbReference>
<dbReference type="InterPro" id="IPR011047">
    <property type="entry name" value="Quinoprotein_ADH-like_sf"/>
</dbReference>
<evidence type="ECO:0000256" key="2">
    <source>
        <dbReference type="SAM" id="Coils"/>
    </source>
</evidence>
<dbReference type="SMART" id="SM00320">
    <property type="entry name" value="WD40"/>
    <property type="match status" value="5"/>
</dbReference>
<keyword evidence="2" id="KW-0175">Coiled coil</keyword>
<gene>
    <name evidence="3" type="ORF">NTJ_03135</name>
</gene>
<keyword evidence="1" id="KW-0853">WD repeat</keyword>
<reference evidence="3 4" key="1">
    <citation type="submission" date="2023-09" db="EMBL/GenBank/DDBJ databases">
        <title>Nesidiocoris tenuis whole genome shotgun sequence.</title>
        <authorList>
            <person name="Shibata T."/>
            <person name="Shimoda M."/>
            <person name="Kobayashi T."/>
            <person name="Uehara T."/>
        </authorList>
    </citation>
    <scope>NUCLEOTIDE SEQUENCE [LARGE SCALE GENOMIC DNA]</scope>
    <source>
        <strain evidence="3 4">Japan</strain>
    </source>
</reference>
<dbReference type="InterPro" id="IPR015943">
    <property type="entry name" value="WD40/YVTN_repeat-like_dom_sf"/>
</dbReference>
<feature type="coiled-coil region" evidence="2">
    <location>
        <begin position="533"/>
        <end position="606"/>
    </location>
</feature>
<dbReference type="EMBL" id="AP028910">
    <property type="protein sequence ID" value="BES90327.1"/>
    <property type="molecule type" value="Genomic_DNA"/>
</dbReference>
<accession>A0ABN7ADF7</accession>
<proteinExistence type="predicted"/>
<feature type="repeat" description="WD" evidence="1">
    <location>
        <begin position="249"/>
        <end position="290"/>
    </location>
</feature>
<protein>
    <submittedName>
        <fullName evidence="3">WD domain, G-beta repeat</fullName>
    </submittedName>
</protein>
<dbReference type="InterPro" id="IPR052993">
    <property type="entry name" value="CFA-57"/>
</dbReference>
<dbReference type="SUPFAM" id="SSF50998">
    <property type="entry name" value="Quinoprotein alcohol dehydrogenase-like"/>
    <property type="match status" value="1"/>
</dbReference>
<evidence type="ECO:0000313" key="4">
    <source>
        <dbReference type="Proteomes" id="UP001307889"/>
    </source>
</evidence>
<dbReference type="InterPro" id="IPR001680">
    <property type="entry name" value="WD40_rpt"/>
</dbReference>